<feature type="compositionally biased region" description="Basic and acidic residues" evidence="1">
    <location>
        <begin position="815"/>
        <end position="862"/>
    </location>
</feature>
<feature type="compositionally biased region" description="Low complexity" evidence="1">
    <location>
        <begin position="675"/>
        <end position="687"/>
    </location>
</feature>
<reference evidence="3" key="1">
    <citation type="submission" date="2022-08" db="EMBL/GenBank/DDBJ databases">
        <title>Genome sequencing of akame (Lates japonicus).</title>
        <authorList>
            <person name="Hashiguchi Y."/>
            <person name="Takahashi H."/>
        </authorList>
    </citation>
    <scope>NUCLEOTIDE SEQUENCE</scope>
    <source>
        <strain evidence="3">Kochi</strain>
    </source>
</reference>
<feature type="compositionally biased region" description="Polar residues" evidence="1">
    <location>
        <begin position="99"/>
        <end position="108"/>
    </location>
</feature>
<accession>A0AAD3R2B7</accession>
<dbReference type="Gene3D" id="2.60.40.10">
    <property type="entry name" value="Immunoglobulins"/>
    <property type="match status" value="1"/>
</dbReference>
<feature type="compositionally biased region" description="Polar residues" evidence="1">
    <location>
        <begin position="884"/>
        <end position="894"/>
    </location>
</feature>
<dbReference type="InterPro" id="IPR003961">
    <property type="entry name" value="FN3_dom"/>
</dbReference>
<dbReference type="EMBL" id="BRZM01000017">
    <property type="protein sequence ID" value="GLD53462.1"/>
    <property type="molecule type" value="Genomic_DNA"/>
</dbReference>
<keyword evidence="4" id="KW-1185">Reference proteome</keyword>
<dbReference type="Proteomes" id="UP001279410">
    <property type="component" value="Unassembled WGS sequence"/>
</dbReference>
<dbReference type="AlphaFoldDB" id="A0AAD3R2B7"/>
<feature type="compositionally biased region" description="Pro residues" evidence="1">
    <location>
        <begin position="782"/>
        <end position="791"/>
    </location>
</feature>
<feature type="compositionally biased region" description="Pro residues" evidence="1">
    <location>
        <begin position="462"/>
        <end position="472"/>
    </location>
</feature>
<dbReference type="InterPro" id="IPR013783">
    <property type="entry name" value="Ig-like_fold"/>
</dbReference>
<feature type="region of interest" description="Disordered" evidence="1">
    <location>
        <begin position="80"/>
        <end position="110"/>
    </location>
</feature>
<evidence type="ECO:0000313" key="3">
    <source>
        <dbReference type="EMBL" id="GLD53462.1"/>
    </source>
</evidence>
<keyword evidence="2" id="KW-0472">Membrane</keyword>
<feature type="compositionally biased region" description="Acidic residues" evidence="1">
    <location>
        <begin position="932"/>
        <end position="941"/>
    </location>
</feature>
<feature type="compositionally biased region" description="Acidic residues" evidence="1">
    <location>
        <begin position="593"/>
        <end position="612"/>
    </location>
</feature>
<organism evidence="3 4">
    <name type="scientific">Lates japonicus</name>
    <name type="common">Japanese lates</name>
    <dbReference type="NCBI Taxonomy" id="270547"/>
    <lineage>
        <taxon>Eukaryota</taxon>
        <taxon>Metazoa</taxon>
        <taxon>Chordata</taxon>
        <taxon>Craniata</taxon>
        <taxon>Vertebrata</taxon>
        <taxon>Euteleostomi</taxon>
        <taxon>Actinopterygii</taxon>
        <taxon>Neopterygii</taxon>
        <taxon>Teleostei</taxon>
        <taxon>Neoteleostei</taxon>
        <taxon>Acanthomorphata</taxon>
        <taxon>Carangaria</taxon>
        <taxon>Carangaria incertae sedis</taxon>
        <taxon>Centropomidae</taxon>
        <taxon>Lates</taxon>
    </lineage>
</organism>
<evidence type="ECO:0000256" key="2">
    <source>
        <dbReference type="SAM" id="Phobius"/>
    </source>
</evidence>
<feature type="compositionally biased region" description="Polar residues" evidence="1">
    <location>
        <begin position="532"/>
        <end position="546"/>
    </location>
</feature>
<keyword evidence="2" id="KW-1133">Transmembrane helix</keyword>
<feature type="compositionally biased region" description="Basic and acidic residues" evidence="1">
    <location>
        <begin position="909"/>
        <end position="918"/>
    </location>
</feature>
<sequence>MALQQRVAPVCASQIGKHLTAVKIIQVEQQSQYIQGYKVMYRPSPEGLQRSEWAVFEVRTPGEDSAVVPQLRKGVTYEFKPQCPSSSRGYSDGERDNGSRQWSPQTLQKRSKWVVQDTSRDILAEADASGRMTETESPENPLSQQISDVVKQPAFIAGIGAACWIILMVFSIWLYRHRKKRNGLSSSYAGIRKVPSFTFTPTVAYQRGGEGVSSAGRPGLLNIGESATQPWLADTWPNSCSNHNDCSINCCTAGNGNSDSNLATYSRPADCIANYNNQMENKQTNLMVPESGVYGDVDLSNKINEMKTFNSPNLKDGRFVGPGGQPTPYATTQLIQSSIMGNNINSDRGTGGSGGGPGGGGEVNEKHCWKPTSVQQQKPEMGSQLQYIIMEQNKLNKDRYRGGDSPMPATIPYNQTHDSHTGGSYNSSDRGSSSTSGSQGQKKGMRTPKLPKQSTMNWADLLPPPPANPPPSRNVEDYSLSMEESCDPDMQCPMPPSHMYLQPDELEEEEEMERGPTPPIRGAASSPAAVSYSHQSTATLTPSPQEEMQPMLQDAPDSHERRRHAVSPPPPPRPLSPSHTYGYITSPLALDTDGMEEEDILEEEEEGDETDAEVAKMHYHHTHPHTHPHHPQMHPRRLLLRGLEQTPASSMGDLESSVTGSMINGWGSASEEDNVSSGRSSAVSSSDGSFFTDADFAQAVAAAAEYSGLRVAKYPNTQGHEGGGASARKYQINPSGHRPGSPVSTDSNMSMAAVHRRPPKKQKQHPAGHPGNQRREAYNEDLPPPPIPPPAVLKSPTHPSKTALEGRGVISPKAGEGRDKRGGTGGYKPREGSDPRTSSSERKDAQERQKTAHGEKGNRHEGSTASKARQHAGSEDILPYSRPQFPTVNSPRDPSSSSSMSSRGSGGRRRGEGGRRNPADMGLITTGALQPGDEELEMVES</sequence>
<feature type="region of interest" description="Disordered" evidence="1">
    <location>
        <begin position="397"/>
        <end position="615"/>
    </location>
</feature>
<feature type="compositionally biased region" description="Basic residues" evidence="1">
    <location>
        <begin position="754"/>
        <end position="766"/>
    </location>
</feature>
<keyword evidence="2" id="KW-0812">Transmembrane</keyword>
<protein>
    <submittedName>
        <fullName evidence="3">Roundabout homolog 1 isoform X1</fullName>
    </submittedName>
</protein>
<evidence type="ECO:0000256" key="1">
    <source>
        <dbReference type="SAM" id="MobiDB-lite"/>
    </source>
</evidence>
<name>A0AAD3R2B7_LATJO</name>
<dbReference type="CDD" id="cd00063">
    <property type="entry name" value="FN3"/>
    <property type="match status" value="1"/>
</dbReference>
<feature type="region of interest" description="Disordered" evidence="1">
    <location>
        <begin position="341"/>
        <end position="380"/>
    </location>
</feature>
<feature type="region of interest" description="Disordered" evidence="1">
    <location>
        <begin position="716"/>
        <end position="941"/>
    </location>
</feature>
<gene>
    <name evidence="3" type="ORF">AKAME5_000621400</name>
</gene>
<feature type="region of interest" description="Disordered" evidence="1">
    <location>
        <begin position="662"/>
        <end position="687"/>
    </location>
</feature>
<evidence type="ECO:0000313" key="4">
    <source>
        <dbReference type="Proteomes" id="UP001279410"/>
    </source>
</evidence>
<feature type="transmembrane region" description="Helical" evidence="2">
    <location>
        <begin position="154"/>
        <end position="175"/>
    </location>
</feature>
<comment type="caution">
    <text evidence="3">The sequence shown here is derived from an EMBL/GenBank/DDBJ whole genome shotgun (WGS) entry which is preliminary data.</text>
</comment>
<proteinExistence type="predicted"/>
<feature type="compositionally biased region" description="Gly residues" evidence="1">
    <location>
        <begin position="349"/>
        <end position="362"/>
    </location>
</feature>
<feature type="compositionally biased region" description="Low complexity" evidence="1">
    <location>
        <begin position="422"/>
        <end position="440"/>
    </location>
</feature>